<dbReference type="Proteomes" id="UP000198988">
    <property type="component" value="Unassembled WGS sequence"/>
</dbReference>
<dbReference type="EMBL" id="CDSC02000007">
    <property type="protein sequence ID" value="SEH56601.1"/>
    <property type="molecule type" value="Genomic_DNA"/>
</dbReference>
<sequence>MVLKKMHSIGWLISRPLKTHPNQTKTTHFANHPNQQNCFFIQHHKKP</sequence>
<accession>A0A1H6J7C3</accession>
<dbReference type="AlphaFoldDB" id="A0A1H6J7C3"/>
<gene>
    <name evidence="1" type="ORF">BAZSYMA_V2ACONTIG307880_0</name>
</gene>
<evidence type="ECO:0000313" key="2">
    <source>
        <dbReference type="Proteomes" id="UP000198988"/>
    </source>
</evidence>
<evidence type="ECO:0000313" key="1">
    <source>
        <dbReference type="EMBL" id="SEH56601.1"/>
    </source>
</evidence>
<reference evidence="2" key="1">
    <citation type="submission" date="2016-06" db="EMBL/GenBank/DDBJ databases">
        <authorList>
            <person name="Petersen J."/>
            <person name="Sayavedra L."/>
        </authorList>
    </citation>
    <scope>NUCLEOTIDE SEQUENCE [LARGE SCALE GENOMIC DNA]</scope>
    <source>
        <strain evidence="2">BazSymA</strain>
    </source>
</reference>
<protein>
    <submittedName>
        <fullName evidence="1">Uncharacterized protein</fullName>
    </submittedName>
</protein>
<proteinExistence type="predicted"/>
<organism evidence="1 2">
    <name type="scientific">Bathymodiolus azoricus thioautotrophic gill symbiont</name>
    <dbReference type="NCBI Taxonomy" id="235205"/>
    <lineage>
        <taxon>Bacteria</taxon>
        <taxon>Pseudomonadati</taxon>
        <taxon>Pseudomonadota</taxon>
        <taxon>Gammaproteobacteria</taxon>
        <taxon>sulfur-oxidizing symbionts</taxon>
    </lineage>
</organism>
<name>A0A1H6J7C3_9GAMM</name>